<dbReference type="EMBL" id="JAACNO010000822">
    <property type="protein sequence ID" value="KAF4144693.1"/>
    <property type="molecule type" value="Genomic_DNA"/>
</dbReference>
<feature type="compositionally biased region" description="Basic and acidic residues" evidence="1">
    <location>
        <begin position="31"/>
        <end position="42"/>
    </location>
</feature>
<organism evidence="2 3">
    <name type="scientific">Phytophthora infestans</name>
    <name type="common">Potato late blight agent</name>
    <name type="synonym">Botrytis infestans</name>
    <dbReference type="NCBI Taxonomy" id="4787"/>
    <lineage>
        <taxon>Eukaryota</taxon>
        <taxon>Sar</taxon>
        <taxon>Stramenopiles</taxon>
        <taxon>Oomycota</taxon>
        <taxon>Peronosporomycetes</taxon>
        <taxon>Peronosporales</taxon>
        <taxon>Peronosporaceae</taxon>
        <taxon>Phytophthora</taxon>
    </lineage>
</organism>
<dbReference type="AlphaFoldDB" id="A0A8S9UWA8"/>
<accession>A0A8S9UWA8</accession>
<reference evidence="2" key="1">
    <citation type="submission" date="2020-03" db="EMBL/GenBank/DDBJ databases">
        <title>Hybrid Assembly of Korean Phytophthora infestans isolates.</title>
        <authorList>
            <person name="Prokchorchik M."/>
            <person name="Lee Y."/>
            <person name="Seo J."/>
            <person name="Cho J.-H."/>
            <person name="Park Y.-E."/>
            <person name="Jang D.-C."/>
            <person name="Im J.-S."/>
            <person name="Choi J.-G."/>
            <person name="Park H.-J."/>
            <person name="Lee G.-B."/>
            <person name="Lee Y.-G."/>
            <person name="Hong S.-Y."/>
            <person name="Cho K."/>
            <person name="Sohn K.H."/>
        </authorList>
    </citation>
    <scope>NUCLEOTIDE SEQUENCE</scope>
    <source>
        <strain evidence="2">KR_2_A2</strain>
    </source>
</reference>
<evidence type="ECO:0000256" key="1">
    <source>
        <dbReference type="SAM" id="MobiDB-lite"/>
    </source>
</evidence>
<gene>
    <name evidence="2" type="ORF">GN958_ATG06110</name>
</gene>
<evidence type="ECO:0000313" key="3">
    <source>
        <dbReference type="Proteomes" id="UP000704712"/>
    </source>
</evidence>
<feature type="region of interest" description="Disordered" evidence="1">
    <location>
        <begin position="31"/>
        <end position="85"/>
    </location>
</feature>
<proteinExistence type="predicted"/>
<comment type="caution">
    <text evidence="2">The sequence shown here is derived from an EMBL/GenBank/DDBJ whole genome shotgun (WGS) entry which is preliminary data.</text>
</comment>
<feature type="compositionally biased region" description="Basic and acidic residues" evidence="1">
    <location>
        <begin position="50"/>
        <end position="60"/>
    </location>
</feature>
<name>A0A8S9UWA8_PHYIN</name>
<evidence type="ECO:0000313" key="2">
    <source>
        <dbReference type="EMBL" id="KAF4144693.1"/>
    </source>
</evidence>
<dbReference type="Proteomes" id="UP000704712">
    <property type="component" value="Unassembled WGS sequence"/>
</dbReference>
<feature type="compositionally biased region" description="Basic residues" evidence="1">
    <location>
        <begin position="69"/>
        <end position="78"/>
    </location>
</feature>
<protein>
    <submittedName>
        <fullName evidence="2">Uncharacterized protein</fullName>
    </submittedName>
</protein>
<sequence>MKDDEETRDAERAQTYLTTVRPEMALDRFVRVPEVSKDEKTQKSASKRRWSGEGERDHVGNDGTGGVGRRGRRRHTGAKSKTENA</sequence>